<comment type="caution">
    <text evidence="2">The sequence shown here is derived from an EMBL/GenBank/DDBJ whole genome shotgun (WGS) entry which is preliminary data.</text>
</comment>
<evidence type="ECO:0000313" key="2">
    <source>
        <dbReference type="EMBL" id="NYJ13057.1"/>
    </source>
</evidence>
<protein>
    <submittedName>
        <fullName evidence="2">Uncharacterized protein</fullName>
    </submittedName>
</protein>
<dbReference type="AlphaFoldDB" id="A0A7Z0IZJ2"/>
<feature type="compositionally biased region" description="Basic and acidic residues" evidence="1">
    <location>
        <begin position="1"/>
        <end position="13"/>
    </location>
</feature>
<dbReference type="RefSeq" id="WP_179612387.1">
    <property type="nucleotide sequence ID" value="NZ_JACBZV010000007.1"/>
</dbReference>
<proteinExistence type="predicted"/>
<gene>
    <name evidence="2" type="ORF">GGI64_004138</name>
</gene>
<evidence type="ECO:0000313" key="3">
    <source>
        <dbReference type="Proteomes" id="UP000535276"/>
    </source>
</evidence>
<organism evidence="2 3">
    <name type="scientific">Rhizobium leguminosarum</name>
    <dbReference type="NCBI Taxonomy" id="384"/>
    <lineage>
        <taxon>Bacteria</taxon>
        <taxon>Pseudomonadati</taxon>
        <taxon>Pseudomonadota</taxon>
        <taxon>Alphaproteobacteria</taxon>
        <taxon>Hyphomicrobiales</taxon>
        <taxon>Rhizobiaceae</taxon>
        <taxon>Rhizobium/Agrobacterium group</taxon>
        <taxon>Rhizobium</taxon>
    </lineage>
</organism>
<evidence type="ECO:0000256" key="1">
    <source>
        <dbReference type="SAM" id="MobiDB-lite"/>
    </source>
</evidence>
<dbReference type="Proteomes" id="UP000535276">
    <property type="component" value="Unassembled WGS sequence"/>
</dbReference>
<name>A0A7Z0IZJ2_RHILE</name>
<dbReference type="EMBL" id="JACBZV010000007">
    <property type="protein sequence ID" value="NYJ13057.1"/>
    <property type="molecule type" value="Genomic_DNA"/>
</dbReference>
<sequence length="131" mass="14305">MAGGHEKSTEGRDTTGNGRLELATDPGASARINFLEIVATAEEADKALKALTLPFRPFYRLVISFAHSDRLHLDCPPTVAVKLRASVPFDDFLRGLAEGVTAPRRDDARNIATHPLRAHVEEHLQAKGLKI</sequence>
<reference evidence="2 3" key="1">
    <citation type="submission" date="2020-07" db="EMBL/GenBank/DDBJ databases">
        <title>Genomic Encyclopedia of Type Strains, Phase IV (KMG-V): Genome sequencing to study the core and pangenomes of soil and plant-associated prokaryotes.</title>
        <authorList>
            <person name="Whitman W."/>
        </authorList>
    </citation>
    <scope>NUCLEOTIDE SEQUENCE [LARGE SCALE GENOMIC DNA]</scope>
    <source>
        <strain evidence="2 3">SEMIA 4052</strain>
    </source>
</reference>
<accession>A0A7Z0IZJ2</accession>
<feature type="region of interest" description="Disordered" evidence="1">
    <location>
        <begin position="1"/>
        <end position="23"/>
    </location>
</feature>